<proteinExistence type="predicted"/>
<evidence type="ECO:0000313" key="3">
    <source>
        <dbReference type="EMBL" id="KAK1748321.1"/>
    </source>
</evidence>
<sequence length="1056" mass="119139">MMQSKLSYIRKALRLSATAGRRYSSASPCSILPRHRIIRRRWPTSVERCCSPLITTNDSYRFISIPTTSFLDRTDNETNSTTTETAQIQIQNDQALNNEQQDLLQYTQSLLREVKEIPAGELSQTQISEMSSCIEQYISEVHSYVCAEQAHALLLRLIMERTAWQRLHVEGAIRYFDNVYSGGTFVDRMMSITTAFEEAYDETPYKSIISLLCNCFSAHASTAAELILDRFETRLQDENNPLYHSNLPTVETYNAILTSWAKSGRRRHVKSSSSLSYSHHPNAPSNLVSQMLQLYNENPSEMERIRPDFLSFNTAIASLTRDQHFRSNNADDNTYRRTIGKVCFDHLQTMMLFYRQDNHAIAPDLITFSTVMMTLGRGKDRDDASRAMQLLDEMLHLCGVDVKKVGGVGNDGSLTISVVLNTALFDQPTTFTELYEEGDFDEINQGSSKQYIYNVIPRNKHFNVALAIMAQSRKVNSNTLEQARRYVDIMEQLGQYESQKMLDNPPVNEELSDKGLEMDISIISASSSKPDTITFNTLLKIAAKAGEPVVADEIFEEMMTKYSEGNLQVKPDRVSFNTLLLAWSKAKGANAGKRVTELLETMQKMADNGDEDVRPDHVSMTTVINTLAMSAKKNRSNPKQAESIISRMEDNKEAALRPDVVTYTAVMKCWMECGSLRAAGRAVEIIDKLHQRYEDGYLECKPDTLAYNVALNAIAKSRAIEGGAEHAEALLERMQDRYMSGDNDVAPSARSFVTVMNAWARSKDPNRGKHAEKLLLQMHELHGAGLDNVAPNTVAYSTCIFAWSKSGQSNAGSRAQKLLKEMERYRSEGMDDMKPNVFIYTNVMEAWIASRQPDSLDKVEAILEHMIEQSNAGDRDSAPNTTTFNVVLKAIRHSSHPEMHDKAEQVLYCMKKTGVKPNIITYNTFMGACARVEGNEETRRRAFSLVLAAFSELQAVGLRPDGYTWPAIWQACQCHLDINADLPKINSLFDITVKNGAFNELLFNSVRGFLPPSYLQKKLNRKDDVRTLTVHDLPAEWTRNVKLGRVKDPTKKKSKA</sequence>
<reference evidence="3" key="1">
    <citation type="submission" date="2023-06" db="EMBL/GenBank/DDBJ databases">
        <title>Survivors Of The Sea: Transcriptome response of Skeletonema marinoi to long-term dormancy.</title>
        <authorList>
            <person name="Pinder M.I.M."/>
            <person name="Kourtchenko O."/>
            <person name="Robertson E.K."/>
            <person name="Larsson T."/>
            <person name="Maumus F."/>
            <person name="Osuna-Cruz C.M."/>
            <person name="Vancaester E."/>
            <person name="Stenow R."/>
            <person name="Vandepoele K."/>
            <person name="Ploug H."/>
            <person name="Bruchert V."/>
            <person name="Godhe A."/>
            <person name="Topel M."/>
        </authorList>
    </citation>
    <scope>NUCLEOTIDE SEQUENCE</scope>
    <source>
        <strain evidence="3">R05AC</strain>
    </source>
</reference>
<dbReference type="PANTHER" id="PTHR47942:SF63">
    <property type="entry name" value="PENTATRICOPEPTIDE REPEAT-CONTAINING PROTEIN"/>
    <property type="match status" value="1"/>
</dbReference>
<comment type="caution">
    <text evidence="3">The sequence shown here is derived from an EMBL/GenBank/DDBJ whole genome shotgun (WGS) entry which is preliminary data.</text>
</comment>
<dbReference type="Pfam" id="PF13812">
    <property type="entry name" value="PPR_3"/>
    <property type="match status" value="2"/>
</dbReference>
<evidence type="ECO:0000256" key="2">
    <source>
        <dbReference type="PROSITE-ProRule" id="PRU00708"/>
    </source>
</evidence>
<name>A0AAD8YNH2_9STRA</name>
<dbReference type="Proteomes" id="UP001224775">
    <property type="component" value="Unassembled WGS sequence"/>
</dbReference>
<feature type="repeat" description="PPR" evidence="2">
    <location>
        <begin position="531"/>
        <end position="561"/>
    </location>
</feature>
<dbReference type="PANTHER" id="PTHR47942">
    <property type="entry name" value="TETRATRICOPEPTIDE REPEAT (TPR)-LIKE SUPERFAMILY PROTEIN-RELATED"/>
    <property type="match status" value="1"/>
</dbReference>
<evidence type="ECO:0000256" key="1">
    <source>
        <dbReference type="ARBA" id="ARBA00022737"/>
    </source>
</evidence>
<dbReference type="AlphaFoldDB" id="A0AAD8YNH2"/>
<gene>
    <name evidence="3" type="ORF">QTG54_000260</name>
</gene>
<protein>
    <submittedName>
        <fullName evidence="3">Pentatricopeptide repeat-containing protein</fullName>
    </submittedName>
</protein>
<accession>A0AAD8YNH2</accession>
<keyword evidence="4" id="KW-1185">Reference proteome</keyword>
<evidence type="ECO:0000313" key="4">
    <source>
        <dbReference type="Proteomes" id="UP001224775"/>
    </source>
</evidence>
<dbReference type="NCBIfam" id="TIGR00756">
    <property type="entry name" value="PPR"/>
    <property type="match status" value="1"/>
</dbReference>
<dbReference type="InterPro" id="IPR051222">
    <property type="entry name" value="PPR/CCM1_RNA-binding"/>
</dbReference>
<keyword evidence="1" id="KW-0677">Repeat</keyword>
<dbReference type="InterPro" id="IPR002885">
    <property type="entry name" value="PPR_rpt"/>
</dbReference>
<dbReference type="PROSITE" id="PS51375">
    <property type="entry name" value="PPR"/>
    <property type="match status" value="1"/>
</dbReference>
<organism evidence="3 4">
    <name type="scientific">Skeletonema marinoi</name>
    <dbReference type="NCBI Taxonomy" id="267567"/>
    <lineage>
        <taxon>Eukaryota</taxon>
        <taxon>Sar</taxon>
        <taxon>Stramenopiles</taxon>
        <taxon>Ochrophyta</taxon>
        <taxon>Bacillariophyta</taxon>
        <taxon>Coscinodiscophyceae</taxon>
        <taxon>Thalassiosirophycidae</taxon>
        <taxon>Thalassiosirales</taxon>
        <taxon>Skeletonemataceae</taxon>
        <taxon>Skeletonema</taxon>
        <taxon>Skeletonema marinoi-dohrnii complex</taxon>
    </lineage>
</organism>
<dbReference type="InterPro" id="IPR011990">
    <property type="entry name" value="TPR-like_helical_dom_sf"/>
</dbReference>
<dbReference type="Gene3D" id="1.25.40.10">
    <property type="entry name" value="Tetratricopeptide repeat domain"/>
    <property type="match status" value="4"/>
</dbReference>
<dbReference type="EMBL" id="JATAAI010000001">
    <property type="protein sequence ID" value="KAK1748321.1"/>
    <property type="molecule type" value="Genomic_DNA"/>
</dbReference>